<dbReference type="Gene3D" id="1.20.1250.20">
    <property type="entry name" value="MFS general substrate transporter like domains"/>
    <property type="match status" value="1"/>
</dbReference>
<dbReference type="InterPro" id="IPR020846">
    <property type="entry name" value="MFS_dom"/>
</dbReference>
<evidence type="ECO:0000256" key="5">
    <source>
        <dbReference type="SAM" id="MobiDB-lite"/>
    </source>
</evidence>
<evidence type="ECO:0000313" key="8">
    <source>
        <dbReference type="EMBL" id="KAL1629127.1"/>
    </source>
</evidence>
<organism evidence="8 9">
    <name type="scientific">Neofusicoccum ribis</name>
    <dbReference type="NCBI Taxonomy" id="45134"/>
    <lineage>
        <taxon>Eukaryota</taxon>
        <taxon>Fungi</taxon>
        <taxon>Dikarya</taxon>
        <taxon>Ascomycota</taxon>
        <taxon>Pezizomycotina</taxon>
        <taxon>Dothideomycetes</taxon>
        <taxon>Dothideomycetes incertae sedis</taxon>
        <taxon>Botryosphaeriales</taxon>
        <taxon>Botryosphaeriaceae</taxon>
        <taxon>Neofusicoccum</taxon>
    </lineage>
</organism>
<feature type="transmembrane region" description="Helical" evidence="6">
    <location>
        <begin position="137"/>
        <end position="156"/>
    </location>
</feature>
<keyword evidence="9" id="KW-1185">Reference proteome</keyword>
<evidence type="ECO:0000256" key="1">
    <source>
        <dbReference type="ARBA" id="ARBA00004141"/>
    </source>
</evidence>
<dbReference type="InterPro" id="IPR036259">
    <property type="entry name" value="MFS_trans_sf"/>
</dbReference>
<feature type="transmembrane region" description="Helical" evidence="6">
    <location>
        <begin position="227"/>
        <end position="246"/>
    </location>
</feature>
<dbReference type="EMBL" id="JAJVDC020000057">
    <property type="protein sequence ID" value="KAL1629127.1"/>
    <property type="molecule type" value="Genomic_DNA"/>
</dbReference>
<feature type="domain" description="Major facilitator superfamily (MFS) profile" evidence="7">
    <location>
        <begin position="72"/>
        <end position="326"/>
    </location>
</feature>
<evidence type="ECO:0000256" key="2">
    <source>
        <dbReference type="ARBA" id="ARBA00022692"/>
    </source>
</evidence>
<dbReference type="InterPro" id="IPR011701">
    <property type="entry name" value="MFS"/>
</dbReference>
<proteinExistence type="predicted"/>
<dbReference type="SUPFAM" id="SSF103473">
    <property type="entry name" value="MFS general substrate transporter"/>
    <property type="match status" value="1"/>
</dbReference>
<feature type="transmembrane region" description="Helical" evidence="6">
    <location>
        <begin position="162"/>
        <end position="183"/>
    </location>
</feature>
<comment type="caution">
    <text evidence="8">The sequence shown here is derived from an EMBL/GenBank/DDBJ whole genome shotgun (WGS) entry which is preliminary data.</text>
</comment>
<dbReference type="Proteomes" id="UP001521116">
    <property type="component" value="Unassembled WGS sequence"/>
</dbReference>
<dbReference type="PROSITE" id="PS50850">
    <property type="entry name" value="MFS"/>
    <property type="match status" value="1"/>
</dbReference>
<accession>A0ABR3ST53</accession>
<evidence type="ECO:0000256" key="4">
    <source>
        <dbReference type="ARBA" id="ARBA00023136"/>
    </source>
</evidence>
<keyword evidence="2 6" id="KW-0812">Transmembrane</keyword>
<name>A0ABR3ST53_9PEZI</name>
<evidence type="ECO:0000313" key="9">
    <source>
        <dbReference type="Proteomes" id="UP001521116"/>
    </source>
</evidence>
<keyword evidence="4 6" id="KW-0472">Membrane</keyword>
<evidence type="ECO:0000256" key="6">
    <source>
        <dbReference type="SAM" id="Phobius"/>
    </source>
</evidence>
<feature type="region of interest" description="Disordered" evidence="5">
    <location>
        <begin position="29"/>
        <end position="59"/>
    </location>
</feature>
<feature type="transmembrane region" description="Helical" evidence="6">
    <location>
        <begin position="266"/>
        <end position="285"/>
    </location>
</feature>
<feature type="transmembrane region" description="Helical" evidence="6">
    <location>
        <begin position="69"/>
        <end position="87"/>
    </location>
</feature>
<sequence>MATTTLVQTASHAQLDQPDRIELHPIVSSSQNPHARSSAALGATAPPPTTPNSPHEIHDQTSRLPLRRLLAAYSCLAAIYFISFLDINSAATALPVISRALNAGTSITWAGTSYLMGQTAFQVLYGRLSDIFGRKPILLACVGFLVAGDALCGFARTPAWLYACRALSGVGGGGISSLVQITVSDLVSLRDRGKYQGLLSGAIGLGASTGPFVAAGLLRTGGEGWRWIFWVPPILAAACAVVMWVYLPLKPMGGSWREKVRKIDWFGLGAAVVGMLFVLVSEGVLKNVLFESGSSDRDDELLHRRFQSTREAVPGRGIAPSLSQCW</sequence>
<evidence type="ECO:0000256" key="3">
    <source>
        <dbReference type="ARBA" id="ARBA00022989"/>
    </source>
</evidence>
<keyword evidence="3 6" id="KW-1133">Transmembrane helix</keyword>
<feature type="transmembrane region" description="Helical" evidence="6">
    <location>
        <begin position="195"/>
        <end position="215"/>
    </location>
</feature>
<dbReference type="PANTHER" id="PTHR23501">
    <property type="entry name" value="MAJOR FACILITATOR SUPERFAMILY"/>
    <property type="match status" value="1"/>
</dbReference>
<evidence type="ECO:0000259" key="7">
    <source>
        <dbReference type="PROSITE" id="PS50850"/>
    </source>
</evidence>
<dbReference type="PANTHER" id="PTHR23501:SF78">
    <property type="entry name" value="MAJOR FACILITATOR SUPERFAMILY (MFS) PROFILE DOMAIN-CONTAINING PROTEIN-RELATED"/>
    <property type="match status" value="1"/>
</dbReference>
<comment type="subcellular location">
    <subcellularLocation>
        <location evidence="1">Membrane</location>
        <topology evidence="1">Multi-pass membrane protein</topology>
    </subcellularLocation>
</comment>
<reference evidence="8 9" key="1">
    <citation type="submission" date="2024-02" db="EMBL/GenBank/DDBJ databases">
        <title>De novo assembly and annotation of 12 fungi associated with fruit tree decline syndrome in Ontario, Canada.</title>
        <authorList>
            <person name="Sulman M."/>
            <person name="Ellouze W."/>
            <person name="Ilyukhin E."/>
        </authorList>
    </citation>
    <scope>NUCLEOTIDE SEQUENCE [LARGE SCALE GENOMIC DNA]</scope>
    <source>
        <strain evidence="8 9">M1-105</strain>
    </source>
</reference>
<protein>
    <recommendedName>
        <fullName evidence="7">Major facilitator superfamily (MFS) profile domain-containing protein</fullName>
    </recommendedName>
</protein>
<gene>
    <name evidence="8" type="ORF">SLS56_005570</name>
</gene>
<dbReference type="Pfam" id="PF07690">
    <property type="entry name" value="MFS_1"/>
    <property type="match status" value="1"/>
</dbReference>